<dbReference type="EMBL" id="QEQF01000006">
    <property type="protein sequence ID" value="RDF09847.1"/>
    <property type="molecule type" value="Genomic_DNA"/>
</dbReference>
<keyword evidence="2" id="KW-1185">Reference proteome</keyword>
<evidence type="ECO:0000313" key="1">
    <source>
        <dbReference type="EMBL" id="RDF09847.1"/>
    </source>
</evidence>
<name>A0A369ZRP5_9PAST</name>
<proteinExistence type="predicted"/>
<evidence type="ECO:0000313" key="2">
    <source>
        <dbReference type="Proteomes" id="UP000253945"/>
    </source>
</evidence>
<sequence length="64" mass="7513">MHNVFLEDKDKNGCTIAENAGFFKPCLKKISKILVIKRFCAEKWRKSRGKLFHYSLTKKQPQRG</sequence>
<protein>
    <submittedName>
        <fullName evidence="1">Uncharacterized protein</fullName>
    </submittedName>
</protein>
<dbReference type="Proteomes" id="UP000253945">
    <property type="component" value="Unassembled WGS sequence"/>
</dbReference>
<dbReference type="AlphaFoldDB" id="A0A369ZRP5"/>
<comment type="caution">
    <text evidence="1">The sequence shown here is derived from an EMBL/GenBank/DDBJ whole genome shotgun (WGS) entry which is preliminary data.</text>
</comment>
<reference evidence="1 2" key="1">
    <citation type="submission" date="2018-05" db="EMBL/GenBank/DDBJ databases">
        <title>Draft Genome Sequences for a Diverse set of 7 Haemophilus Species.</title>
        <authorList>
            <person name="Nichols M."/>
            <person name="Topaz N."/>
            <person name="Wang X."/>
            <person name="Wang X."/>
            <person name="Boxrud D."/>
        </authorList>
    </citation>
    <scope>NUCLEOTIDE SEQUENCE [LARGE SCALE GENOMIC DNA]</scope>
    <source>
        <strain evidence="1 2">C2014016342</strain>
    </source>
</reference>
<organism evidence="1 2">
    <name type="scientific">Haemophilus paraphrohaemolyticus</name>
    <dbReference type="NCBI Taxonomy" id="736"/>
    <lineage>
        <taxon>Bacteria</taxon>
        <taxon>Pseudomonadati</taxon>
        <taxon>Pseudomonadota</taxon>
        <taxon>Gammaproteobacteria</taxon>
        <taxon>Pasteurellales</taxon>
        <taxon>Pasteurellaceae</taxon>
        <taxon>Haemophilus</taxon>
    </lineage>
</organism>
<gene>
    <name evidence="1" type="ORF">DPV92_06550</name>
</gene>
<accession>A0A369ZRP5</accession>